<accession>A0A501PQC1</accession>
<dbReference type="PANTHER" id="PTHR12184">
    <property type="entry name" value="UBIQUINOL-CYTOCHROME C REDUCTASE COMPLEX ASSEMBLY FACTOR 1 FAMILY MEMBER"/>
    <property type="match status" value="1"/>
</dbReference>
<feature type="domain" description="Ubiquinol-cytochrome c chaperone" evidence="3">
    <location>
        <begin position="33"/>
        <end position="172"/>
    </location>
</feature>
<dbReference type="EMBL" id="VFIY01000004">
    <property type="protein sequence ID" value="TPD62719.1"/>
    <property type="molecule type" value="Genomic_DNA"/>
</dbReference>
<name>A0A501PQC1_9PROT</name>
<dbReference type="PANTHER" id="PTHR12184:SF1">
    <property type="entry name" value="UBIQUINOL-CYTOCHROME-C REDUCTASE COMPLEX ASSEMBLY FACTOR 1"/>
    <property type="match status" value="1"/>
</dbReference>
<dbReference type="OrthoDB" id="7158889at2"/>
<evidence type="ECO:0000256" key="1">
    <source>
        <dbReference type="ARBA" id="ARBA00006407"/>
    </source>
</evidence>
<dbReference type="RefSeq" id="WP_139937969.1">
    <property type="nucleotide sequence ID" value="NZ_JBHSYP010000022.1"/>
</dbReference>
<comment type="caution">
    <text evidence="4">The sequence shown here is derived from an EMBL/GenBank/DDBJ whole genome shotgun (WGS) entry which is preliminary data.</text>
</comment>
<gene>
    <name evidence="4" type="ORF">FIV46_01175</name>
</gene>
<dbReference type="Pfam" id="PF03981">
    <property type="entry name" value="Ubiq_cyt_C_chap"/>
    <property type="match status" value="1"/>
</dbReference>
<comment type="similarity">
    <text evidence="2">Belongs to the UPF0174 family.</text>
</comment>
<dbReference type="InterPro" id="IPR021150">
    <property type="entry name" value="Ubiq_cyt_c_chap"/>
</dbReference>
<comment type="similarity">
    <text evidence="1">Belongs to the CBP3 family.</text>
</comment>
<reference evidence="5" key="1">
    <citation type="submission" date="2019-06" db="EMBL/GenBank/DDBJ databases">
        <title>The complete genome of Emcibacter congregatus ZYLT.</title>
        <authorList>
            <person name="Zhao Z."/>
        </authorList>
    </citation>
    <scope>NUCLEOTIDE SEQUENCE [LARGE SCALE GENOMIC DNA]</scope>
    <source>
        <strain evidence="5">MCCC 1A06723</strain>
    </source>
</reference>
<evidence type="ECO:0000313" key="5">
    <source>
        <dbReference type="Proteomes" id="UP000319148"/>
    </source>
</evidence>
<dbReference type="AlphaFoldDB" id="A0A501PQC1"/>
<sequence length="177" mass="20417">MFGLFSRKKKLKDTAYTLFSQVVDQARQPVFYEKLDVEDTLDGRFDMICAHMFMLQHRLEQEKTEQSGQLRRFLKEVMFENMDLSLREMGVGDLSVGKKIKVMAEAYYGRQQAYENALQEEEGLQEALARNIYRGRDVSAEKLKSLAEYMTGQIAALENCDIGHIYSGQQVFSESSL</sequence>
<evidence type="ECO:0000313" key="4">
    <source>
        <dbReference type="EMBL" id="TPD62719.1"/>
    </source>
</evidence>
<organism evidence="4 5">
    <name type="scientific">Emcibacter nanhaiensis</name>
    <dbReference type="NCBI Taxonomy" id="1505037"/>
    <lineage>
        <taxon>Bacteria</taxon>
        <taxon>Pseudomonadati</taxon>
        <taxon>Pseudomonadota</taxon>
        <taxon>Alphaproteobacteria</taxon>
        <taxon>Emcibacterales</taxon>
        <taxon>Emcibacteraceae</taxon>
        <taxon>Emcibacter</taxon>
    </lineage>
</organism>
<evidence type="ECO:0000259" key="3">
    <source>
        <dbReference type="Pfam" id="PF03981"/>
    </source>
</evidence>
<proteinExistence type="inferred from homology"/>
<evidence type="ECO:0000256" key="2">
    <source>
        <dbReference type="ARBA" id="ARBA00006436"/>
    </source>
</evidence>
<dbReference type="Proteomes" id="UP000319148">
    <property type="component" value="Unassembled WGS sequence"/>
</dbReference>
<protein>
    <submittedName>
        <fullName evidence="4">Ubiquinol-cytochrome C chaperone</fullName>
    </submittedName>
</protein>
<keyword evidence="5" id="KW-1185">Reference proteome</keyword>
<dbReference type="InterPro" id="IPR007129">
    <property type="entry name" value="Ubiqinol_cyt_c_chaperone_CPB3"/>
</dbReference>